<evidence type="ECO:0000256" key="1">
    <source>
        <dbReference type="SAM" id="Coils"/>
    </source>
</evidence>
<keyword evidence="1" id="KW-0175">Coiled coil</keyword>
<accession>A0ABR2GQJ4</accession>
<dbReference type="Proteomes" id="UP001470230">
    <property type="component" value="Unassembled WGS sequence"/>
</dbReference>
<keyword evidence="4" id="KW-1185">Reference proteome</keyword>
<protein>
    <recommendedName>
        <fullName evidence="5">LPXTG cell wall anchor domain-containing protein</fullName>
    </recommendedName>
</protein>
<evidence type="ECO:0000256" key="2">
    <source>
        <dbReference type="SAM" id="Phobius"/>
    </source>
</evidence>
<comment type="caution">
    <text evidence="3">The sequence shown here is derived from an EMBL/GenBank/DDBJ whole genome shotgun (WGS) entry which is preliminary data.</text>
</comment>
<gene>
    <name evidence="3" type="ORF">M9Y10_039814</name>
</gene>
<dbReference type="EMBL" id="JAPFFF010000067">
    <property type="protein sequence ID" value="KAK8836182.1"/>
    <property type="molecule type" value="Genomic_DNA"/>
</dbReference>
<proteinExistence type="predicted"/>
<keyword evidence="2" id="KW-0472">Membrane</keyword>
<feature type="coiled-coil region" evidence="1">
    <location>
        <begin position="69"/>
        <end position="96"/>
    </location>
</feature>
<keyword evidence="2" id="KW-0812">Transmembrane</keyword>
<name>A0ABR2GQJ4_9EUKA</name>
<reference evidence="3 4" key="1">
    <citation type="submission" date="2024-04" db="EMBL/GenBank/DDBJ databases">
        <title>Tritrichomonas musculus Genome.</title>
        <authorList>
            <person name="Alves-Ferreira E."/>
            <person name="Grigg M."/>
            <person name="Lorenzi H."/>
            <person name="Galac M."/>
        </authorList>
    </citation>
    <scope>NUCLEOTIDE SEQUENCE [LARGE SCALE GENOMIC DNA]</scope>
    <source>
        <strain evidence="3 4">EAF2021</strain>
    </source>
</reference>
<evidence type="ECO:0000313" key="3">
    <source>
        <dbReference type="EMBL" id="KAK8836182.1"/>
    </source>
</evidence>
<organism evidence="3 4">
    <name type="scientific">Tritrichomonas musculus</name>
    <dbReference type="NCBI Taxonomy" id="1915356"/>
    <lineage>
        <taxon>Eukaryota</taxon>
        <taxon>Metamonada</taxon>
        <taxon>Parabasalia</taxon>
        <taxon>Tritrichomonadida</taxon>
        <taxon>Tritrichomonadidae</taxon>
        <taxon>Tritrichomonas</taxon>
    </lineage>
</organism>
<keyword evidence="2" id="KW-1133">Transmembrane helix</keyword>
<sequence length="134" mass="15789">MNDQIRKETLYLIKSLKSSIVRRINEDNDQQRRQQMMQSIENIKNNSTNDCIHELRRGFPNDRVRNHHLNGILDGLQNLQQNNNELSLEINQLIKDTISSMDFNDNNDYFPYICGTVITIIGIGLIFLSRKRRQ</sequence>
<feature type="transmembrane region" description="Helical" evidence="2">
    <location>
        <begin position="109"/>
        <end position="128"/>
    </location>
</feature>
<evidence type="ECO:0000313" key="4">
    <source>
        <dbReference type="Proteomes" id="UP001470230"/>
    </source>
</evidence>
<evidence type="ECO:0008006" key="5">
    <source>
        <dbReference type="Google" id="ProtNLM"/>
    </source>
</evidence>